<feature type="compositionally biased region" description="Basic residues" evidence="1">
    <location>
        <begin position="8"/>
        <end position="25"/>
    </location>
</feature>
<name>A0A830HAC2_9CHLO</name>
<dbReference type="AlphaFoldDB" id="A0A830HAC2"/>
<organism evidence="2 3">
    <name type="scientific">Pycnococcus provasolii</name>
    <dbReference type="NCBI Taxonomy" id="41880"/>
    <lineage>
        <taxon>Eukaryota</taxon>
        <taxon>Viridiplantae</taxon>
        <taxon>Chlorophyta</taxon>
        <taxon>Pseudoscourfieldiophyceae</taxon>
        <taxon>Pseudoscourfieldiales</taxon>
        <taxon>Pycnococcaceae</taxon>
        <taxon>Pycnococcus</taxon>
    </lineage>
</organism>
<keyword evidence="3" id="KW-1185">Reference proteome</keyword>
<sequence length="271" mass="29564">MSRCLAHQNHKHNHGQSRRPSHRRSSLVTCRFPACGLRADAPSRALARYTATCAANGRRSDDSAATADAPMQCVMPVLASAMIAISVSATSPAWALESDAGDDADVVAAAIARCRTQTCVDLLSRPANAKKLTRGQRLEQWRDRRKSFARREAQDVTTFSKERQFQMRYERAYVLKSLAEQAAAEEGRATGVSEEEIKRRVEREGRIAFEREVAAIDREEAAFALEAEKEKNAKGEKSAGVADTAPDPDAPATLDMPVVGLGEPRGVIPGF</sequence>
<feature type="compositionally biased region" description="Basic and acidic residues" evidence="1">
    <location>
        <begin position="227"/>
        <end position="237"/>
    </location>
</feature>
<gene>
    <name evidence="2" type="ORF">PPROV_000244300</name>
</gene>
<comment type="caution">
    <text evidence="2">The sequence shown here is derived from an EMBL/GenBank/DDBJ whole genome shotgun (WGS) entry which is preliminary data.</text>
</comment>
<evidence type="ECO:0000313" key="2">
    <source>
        <dbReference type="EMBL" id="GHP03688.1"/>
    </source>
</evidence>
<dbReference type="EMBL" id="BNJQ01000006">
    <property type="protein sequence ID" value="GHP03688.1"/>
    <property type="molecule type" value="Genomic_DNA"/>
</dbReference>
<feature type="region of interest" description="Disordered" evidence="1">
    <location>
        <begin position="227"/>
        <end position="271"/>
    </location>
</feature>
<feature type="region of interest" description="Disordered" evidence="1">
    <location>
        <begin position="1"/>
        <end position="25"/>
    </location>
</feature>
<dbReference type="Proteomes" id="UP000660262">
    <property type="component" value="Unassembled WGS sequence"/>
</dbReference>
<reference evidence="2" key="1">
    <citation type="submission" date="2020-10" db="EMBL/GenBank/DDBJ databases">
        <title>Unveiling of a novel bifunctional photoreceptor, Dualchrome1, isolated from a cosmopolitan green alga.</title>
        <authorList>
            <person name="Suzuki S."/>
            <person name="Kawachi M."/>
        </authorList>
    </citation>
    <scope>NUCLEOTIDE SEQUENCE</scope>
    <source>
        <strain evidence="2">NIES 2893</strain>
    </source>
</reference>
<proteinExistence type="predicted"/>
<protein>
    <submittedName>
        <fullName evidence="2">Uncharacterized protein</fullName>
    </submittedName>
</protein>
<evidence type="ECO:0000313" key="3">
    <source>
        <dbReference type="Proteomes" id="UP000660262"/>
    </source>
</evidence>
<feature type="compositionally biased region" description="Low complexity" evidence="1">
    <location>
        <begin position="238"/>
        <end position="257"/>
    </location>
</feature>
<accession>A0A830HAC2</accession>
<evidence type="ECO:0000256" key="1">
    <source>
        <dbReference type="SAM" id="MobiDB-lite"/>
    </source>
</evidence>